<dbReference type="InterPro" id="IPR011053">
    <property type="entry name" value="Single_hybrid_motif"/>
</dbReference>
<gene>
    <name evidence="1" type="ORF">MUN86_23310</name>
</gene>
<dbReference type="Gene3D" id="2.40.50.100">
    <property type="match status" value="1"/>
</dbReference>
<reference evidence="1" key="1">
    <citation type="submission" date="2022-04" db="EMBL/GenBank/DDBJ databases">
        <title>Hymenobacter sp. isolated from the air.</title>
        <authorList>
            <person name="Won M."/>
            <person name="Lee C.-M."/>
            <person name="Woen H.-Y."/>
            <person name="Kwon S.-W."/>
        </authorList>
    </citation>
    <scope>NUCLEOTIDE SEQUENCE</scope>
    <source>
        <strain evidence="1">5420S-77</strain>
        <plasmid evidence="1">unnamed1</plasmid>
    </source>
</reference>
<evidence type="ECO:0000313" key="1">
    <source>
        <dbReference type="EMBL" id="UOQ68654.1"/>
    </source>
</evidence>
<proteinExistence type="predicted"/>
<keyword evidence="2" id="KW-1185">Reference proteome</keyword>
<dbReference type="EMBL" id="CP095062">
    <property type="protein sequence ID" value="UOQ68654.1"/>
    <property type="molecule type" value="Genomic_DNA"/>
</dbReference>
<sequence>MRSRSYKLLTSTKGRINDVFFQAGQQVRKGDILVKFADQSFLVAPAHGIVTQRLVETGEYLQGGVAVASFVELSSVRLQLATDNHASALHPGQLVQVQSRDQPNQGMTASVVASTLEDELLTLDLRLRTSSPEPLEAGTPIQVHALQF</sequence>
<accession>A0ABY4GCM8</accession>
<protein>
    <submittedName>
        <fullName evidence="1">HlyD family secretion protein</fullName>
    </submittedName>
</protein>
<dbReference type="PANTHER" id="PTHR30469">
    <property type="entry name" value="MULTIDRUG RESISTANCE PROTEIN MDTA"/>
    <property type="match status" value="1"/>
</dbReference>
<keyword evidence="1" id="KW-0614">Plasmid</keyword>
<evidence type="ECO:0000313" key="2">
    <source>
        <dbReference type="Proteomes" id="UP000830401"/>
    </source>
</evidence>
<name>A0ABY4GCM8_9BACT</name>
<dbReference type="SUPFAM" id="SSF51230">
    <property type="entry name" value="Single hybrid motif"/>
    <property type="match status" value="1"/>
</dbReference>
<dbReference type="RefSeq" id="WP_245126071.1">
    <property type="nucleotide sequence ID" value="NZ_CP095062.1"/>
</dbReference>
<organism evidence="1 2">
    <name type="scientific">Hymenobacter volaticus</name>
    <dbReference type="NCBI Taxonomy" id="2932254"/>
    <lineage>
        <taxon>Bacteria</taxon>
        <taxon>Pseudomonadati</taxon>
        <taxon>Bacteroidota</taxon>
        <taxon>Cytophagia</taxon>
        <taxon>Cytophagales</taxon>
        <taxon>Hymenobacteraceae</taxon>
        <taxon>Hymenobacter</taxon>
    </lineage>
</organism>
<geneLocation type="plasmid" evidence="1 2">
    <name>unnamed1</name>
</geneLocation>
<dbReference type="Proteomes" id="UP000830401">
    <property type="component" value="Plasmid unnamed1"/>
</dbReference>